<accession>A0AAX2IZI1</accession>
<dbReference type="EMBL" id="LS483412">
    <property type="protein sequence ID" value="SQG91760.1"/>
    <property type="molecule type" value="Genomic_DNA"/>
</dbReference>
<proteinExistence type="predicted"/>
<dbReference type="AlphaFoldDB" id="A0AAX2IZI1"/>
<gene>
    <name evidence="1" type="ORF">NCTC12272_02985</name>
</gene>
<reference evidence="1 2" key="1">
    <citation type="submission" date="2018-06" db="EMBL/GenBank/DDBJ databases">
        <authorList>
            <consortium name="Pathogen Informatics"/>
            <person name="Doyle S."/>
        </authorList>
    </citation>
    <scope>NUCLEOTIDE SEQUENCE [LARGE SCALE GENOMIC DNA]</scope>
    <source>
        <strain evidence="1 2">NCTC12272</strain>
    </source>
</reference>
<sequence>MAPVAIIAQIGTTTPTTWRKAILIRTMTKIMTAEAIPVPFYLILSPLDGSFPAIDSFLSGFG</sequence>
<evidence type="ECO:0000313" key="2">
    <source>
        <dbReference type="Proteomes" id="UP000249566"/>
    </source>
</evidence>
<evidence type="ECO:0000313" key="1">
    <source>
        <dbReference type="EMBL" id="SQG91760.1"/>
    </source>
</evidence>
<name>A0AAX2IZI1_LEGPN</name>
<dbReference type="Proteomes" id="UP000249566">
    <property type="component" value="Chromosome 1"/>
</dbReference>
<organism evidence="1 2">
    <name type="scientific">Legionella pneumophila subsp. pascullei</name>
    <dbReference type="NCBI Taxonomy" id="91890"/>
    <lineage>
        <taxon>Bacteria</taxon>
        <taxon>Pseudomonadati</taxon>
        <taxon>Pseudomonadota</taxon>
        <taxon>Gammaproteobacteria</taxon>
        <taxon>Legionellales</taxon>
        <taxon>Legionellaceae</taxon>
        <taxon>Legionella</taxon>
    </lineage>
</organism>
<protein>
    <submittedName>
        <fullName evidence="1">Uncharacterized protein</fullName>
    </submittedName>
</protein>